<dbReference type="Proteomes" id="UP000029641">
    <property type="component" value="Unassembled WGS sequence"/>
</dbReference>
<dbReference type="Proteomes" id="UP000030184">
    <property type="component" value="Unassembled WGS sequence"/>
</dbReference>
<evidence type="ECO:0000313" key="4">
    <source>
        <dbReference type="Proteomes" id="UP000029641"/>
    </source>
</evidence>
<keyword evidence="1" id="KW-0732">Signal</keyword>
<reference evidence="5" key="1">
    <citation type="journal article" date="2014" name="Genome Announc.">
        <title>Draft Genome Sequence of Marine Flavobacterium Jejuia pallidilutea Strain 11shimoA1 and Pigmentation Mutants.</title>
        <authorList>
            <person name="Takatani N."/>
            <person name="Nakanishi M."/>
            <person name="Meirelles P."/>
            <person name="Mino S."/>
            <person name="Suda W."/>
            <person name="Oshima K."/>
            <person name="Hattori M."/>
            <person name="Ohkuma M."/>
            <person name="Hosokawa M."/>
            <person name="Miyashita K."/>
            <person name="Thompson F.L."/>
            <person name="Niwa A."/>
            <person name="Sawabe T."/>
            <person name="Sawabe T."/>
        </authorList>
    </citation>
    <scope>NUCLEOTIDE SEQUENCE [LARGE SCALE GENOMIC DNA]</scope>
    <source>
        <strain evidence="5">JCM 19538</strain>
    </source>
</reference>
<evidence type="ECO:0000256" key="1">
    <source>
        <dbReference type="SAM" id="SignalP"/>
    </source>
</evidence>
<comment type="caution">
    <text evidence="2">The sequence shown here is derived from an EMBL/GenBank/DDBJ whole genome shotgun (WGS) entry which is preliminary data.</text>
</comment>
<evidence type="ECO:0008006" key="6">
    <source>
        <dbReference type="Google" id="ProtNLM"/>
    </source>
</evidence>
<dbReference type="OrthoDB" id="1447796at2"/>
<dbReference type="RefSeq" id="WP_042243928.1">
    <property type="nucleotide sequence ID" value="NZ_BBNR01000009.1"/>
</dbReference>
<gene>
    <name evidence="2" type="ORF">JCM19301_2727</name>
    <name evidence="3" type="ORF">JCM19538_833</name>
</gene>
<dbReference type="AlphaFoldDB" id="A0A090VRL0"/>
<accession>A0A090VRL0</accession>
<protein>
    <recommendedName>
        <fullName evidence="6">Lipoprotein</fullName>
    </recommendedName>
</protein>
<organism evidence="2 4">
    <name type="scientific">Jejuia pallidilutea</name>
    <dbReference type="NCBI Taxonomy" id="504487"/>
    <lineage>
        <taxon>Bacteria</taxon>
        <taxon>Pseudomonadati</taxon>
        <taxon>Bacteroidota</taxon>
        <taxon>Flavobacteriia</taxon>
        <taxon>Flavobacteriales</taxon>
        <taxon>Flavobacteriaceae</taxon>
        <taxon>Jejuia</taxon>
    </lineage>
</organism>
<dbReference type="EMBL" id="BBNR01000009">
    <property type="protein sequence ID" value="GAL67375.1"/>
    <property type="molecule type" value="Genomic_DNA"/>
</dbReference>
<dbReference type="PROSITE" id="PS51257">
    <property type="entry name" value="PROKAR_LIPOPROTEIN"/>
    <property type="match status" value="1"/>
</dbReference>
<evidence type="ECO:0000313" key="5">
    <source>
        <dbReference type="Proteomes" id="UP000030184"/>
    </source>
</evidence>
<evidence type="ECO:0000313" key="2">
    <source>
        <dbReference type="EMBL" id="GAL67375.1"/>
    </source>
</evidence>
<dbReference type="eggNOG" id="ENOG502ZRYI">
    <property type="taxonomic scope" value="Bacteria"/>
</dbReference>
<proteinExistence type="predicted"/>
<evidence type="ECO:0000313" key="3">
    <source>
        <dbReference type="EMBL" id="GAL90092.1"/>
    </source>
</evidence>
<sequence length="122" mass="13668">MKIKIVNIVLIFVLIFPVSFSCSDDDSAKPGCYQDENRKIINTVLNVKGTVLGPVNTCGNIYRIKPDSAIDKQVTEFLDACNITDDFLQDGLSIEFSGYLYETFETEDVCANPFEITKIDKL</sequence>
<dbReference type="EMBL" id="BBNY01000068">
    <property type="protein sequence ID" value="GAL90092.1"/>
    <property type="molecule type" value="Genomic_DNA"/>
</dbReference>
<keyword evidence="5" id="KW-1185">Reference proteome</keyword>
<feature type="chain" id="PRO_5007382930" description="Lipoprotein" evidence="1">
    <location>
        <begin position="22"/>
        <end position="122"/>
    </location>
</feature>
<name>A0A090VRL0_9FLAO</name>
<feature type="signal peptide" evidence="1">
    <location>
        <begin position="1"/>
        <end position="21"/>
    </location>
</feature>